<evidence type="ECO:0000313" key="3">
    <source>
        <dbReference type="Proteomes" id="UP000187203"/>
    </source>
</evidence>
<sequence>MASPGLEPETFRKQKVGPKTKTDPKTVKQERA</sequence>
<comment type="caution">
    <text evidence="2">The sequence shown here is derived from an EMBL/GenBank/DDBJ whole genome shotgun (WGS) entry which is preliminary data.</text>
</comment>
<feature type="region of interest" description="Disordered" evidence="1">
    <location>
        <begin position="1"/>
        <end position="32"/>
    </location>
</feature>
<dbReference type="Proteomes" id="UP000187203">
    <property type="component" value="Unassembled WGS sequence"/>
</dbReference>
<gene>
    <name evidence="2" type="ORF">COLO4_10776</name>
</gene>
<proteinExistence type="predicted"/>
<evidence type="ECO:0000256" key="1">
    <source>
        <dbReference type="SAM" id="MobiDB-lite"/>
    </source>
</evidence>
<reference evidence="3" key="1">
    <citation type="submission" date="2013-09" db="EMBL/GenBank/DDBJ databases">
        <title>Corchorus olitorius genome sequencing.</title>
        <authorList>
            <person name="Alam M."/>
            <person name="Haque M.S."/>
            <person name="Islam M.S."/>
            <person name="Emdad E.M."/>
            <person name="Islam M.M."/>
            <person name="Ahmed B."/>
            <person name="Halim A."/>
            <person name="Hossen Q.M.M."/>
            <person name="Hossain M.Z."/>
            <person name="Ahmed R."/>
            <person name="Khan M.M."/>
            <person name="Islam R."/>
            <person name="Rashid M.M."/>
            <person name="Khan S.A."/>
            <person name="Rahman M.S."/>
            <person name="Alam M."/>
            <person name="Yahiya A.S."/>
            <person name="Khan M.S."/>
            <person name="Azam M.S."/>
            <person name="Haque T."/>
            <person name="Lashkar M.Z.H."/>
            <person name="Akhand A.I."/>
            <person name="Morshed G."/>
            <person name="Roy S."/>
            <person name="Uddin K.S."/>
            <person name="Rabeya T."/>
            <person name="Hossain A.S."/>
            <person name="Chowdhury A."/>
            <person name="Snigdha A.R."/>
            <person name="Mortoza M.S."/>
            <person name="Matin S.A."/>
            <person name="Hoque S.M.E."/>
            <person name="Islam M.K."/>
            <person name="Roy D.K."/>
            <person name="Haider R."/>
            <person name="Moosa M.M."/>
            <person name="Elias S.M."/>
            <person name="Hasan A.M."/>
            <person name="Jahan S."/>
            <person name="Shafiuddin M."/>
            <person name="Mahmood N."/>
            <person name="Shommy N.S."/>
        </authorList>
    </citation>
    <scope>NUCLEOTIDE SEQUENCE [LARGE SCALE GENOMIC DNA]</scope>
    <source>
        <strain evidence="3">cv. O-4</strain>
    </source>
</reference>
<accession>A0A1R3K733</accession>
<evidence type="ECO:0000313" key="2">
    <source>
        <dbReference type="EMBL" id="OMP02864.1"/>
    </source>
</evidence>
<feature type="compositionally biased region" description="Basic and acidic residues" evidence="1">
    <location>
        <begin position="20"/>
        <end position="32"/>
    </location>
</feature>
<organism evidence="2 3">
    <name type="scientific">Corchorus olitorius</name>
    <dbReference type="NCBI Taxonomy" id="93759"/>
    <lineage>
        <taxon>Eukaryota</taxon>
        <taxon>Viridiplantae</taxon>
        <taxon>Streptophyta</taxon>
        <taxon>Embryophyta</taxon>
        <taxon>Tracheophyta</taxon>
        <taxon>Spermatophyta</taxon>
        <taxon>Magnoliopsida</taxon>
        <taxon>eudicotyledons</taxon>
        <taxon>Gunneridae</taxon>
        <taxon>Pentapetalae</taxon>
        <taxon>rosids</taxon>
        <taxon>malvids</taxon>
        <taxon>Malvales</taxon>
        <taxon>Malvaceae</taxon>
        <taxon>Grewioideae</taxon>
        <taxon>Apeibeae</taxon>
        <taxon>Corchorus</taxon>
    </lineage>
</organism>
<dbReference type="EMBL" id="AWUE01014579">
    <property type="protein sequence ID" value="OMP02864.1"/>
    <property type="molecule type" value="Genomic_DNA"/>
</dbReference>
<dbReference type="AlphaFoldDB" id="A0A1R3K733"/>
<protein>
    <submittedName>
        <fullName evidence="2">Uncharacterized protein</fullName>
    </submittedName>
</protein>
<keyword evidence="3" id="KW-1185">Reference proteome</keyword>
<name>A0A1R3K733_9ROSI</name>